<evidence type="ECO:0000313" key="2">
    <source>
        <dbReference type="EMBL" id="EME45859.1"/>
    </source>
</evidence>
<dbReference type="AlphaFoldDB" id="N1PTW7"/>
<organism evidence="2 3">
    <name type="scientific">Dothistroma septosporum (strain NZE10 / CBS 128990)</name>
    <name type="common">Red band needle blight fungus</name>
    <name type="synonym">Mycosphaerella pini</name>
    <dbReference type="NCBI Taxonomy" id="675120"/>
    <lineage>
        <taxon>Eukaryota</taxon>
        <taxon>Fungi</taxon>
        <taxon>Dikarya</taxon>
        <taxon>Ascomycota</taxon>
        <taxon>Pezizomycotina</taxon>
        <taxon>Dothideomycetes</taxon>
        <taxon>Dothideomycetidae</taxon>
        <taxon>Mycosphaerellales</taxon>
        <taxon>Mycosphaerellaceae</taxon>
        <taxon>Dothistroma</taxon>
    </lineage>
</organism>
<proteinExistence type="predicted"/>
<reference evidence="2 3" key="2">
    <citation type="journal article" date="2012" name="PLoS Pathog.">
        <title>Diverse lifestyles and strategies of plant pathogenesis encoded in the genomes of eighteen Dothideomycetes fungi.</title>
        <authorList>
            <person name="Ohm R.A."/>
            <person name="Feau N."/>
            <person name="Henrissat B."/>
            <person name="Schoch C.L."/>
            <person name="Horwitz B.A."/>
            <person name="Barry K.W."/>
            <person name="Condon B.J."/>
            <person name="Copeland A.C."/>
            <person name="Dhillon B."/>
            <person name="Glaser F."/>
            <person name="Hesse C.N."/>
            <person name="Kosti I."/>
            <person name="LaButti K."/>
            <person name="Lindquist E.A."/>
            <person name="Lucas S."/>
            <person name="Salamov A.A."/>
            <person name="Bradshaw R.E."/>
            <person name="Ciuffetti L."/>
            <person name="Hamelin R.C."/>
            <person name="Kema G.H.J."/>
            <person name="Lawrence C."/>
            <person name="Scott J.A."/>
            <person name="Spatafora J.W."/>
            <person name="Turgeon B.G."/>
            <person name="de Wit P.J.G.M."/>
            <person name="Zhong S."/>
            <person name="Goodwin S.B."/>
            <person name="Grigoriev I.V."/>
        </authorList>
    </citation>
    <scope>NUCLEOTIDE SEQUENCE [LARGE SCALE GENOMIC DNA]</scope>
    <source>
        <strain evidence="3">NZE10 / CBS 128990</strain>
    </source>
</reference>
<gene>
    <name evidence="2" type="ORF">DOTSEDRAFT_44097</name>
</gene>
<feature type="region of interest" description="Disordered" evidence="1">
    <location>
        <begin position="30"/>
        <end position="66"/>
    </location>
</feature>
<dbReference type="Proteomes" id="UP000016933">
    <property type="component" value="Unassembled WGS sequence"/>
</dbReference>
<sequence>MLNFLYDIFYGPSSPSKYYRDEGYGYEPRTHAYARRSRSQRRTPPTVIASNRSSERRRSSSHQHGS</sequence>
<accession>N1PTW7</accession>
<evidence type="ECO:0000256" key="1">
    <source>
        <dbReference type="SAM" id="MobiDB-lite"/>
    </source>
</evidence>
<feature type="compositionally biased region" description="Low complexity" evidence="1">
    <location>
        <begin position="42"/>
        <end position="52"/>
    </location>
</feature>
<keyword evidence="3" id="KW-1185">Reference proteome</keyword>
<feature type="compositionally biased region" description="Basic residues" evidence="1">
    <location>
        <begin position="32"/>
        <end position="41"/>
    </location>
</feature>
<evidence type="ECO:0000313" key="3">
    <source>
        <dbReference type="Proteomes" id="UP000016933"/>
    </source>
</evidence>
<protein>
    <submittedName>
        <fullName evidence="2">Uncharacterized protein</fullName>
    </submittedName>
</protein>
<dbReference type="HOGENOM" id="CLU_2831174_0_0_1"/>
<name>N1PTW7_DOTSN</name>
<dbReference type="EMBL" id="KB446538">
    <property type="protein sequence ID" value="EME45859.1"/>
    <property type="molecule type" value="Genomic_DNA"/>
</dbReference>
<reference evidence="3" key="1">
    <citation type="journal article" date="2012" name="PLoS Genet.">
        <title>The genomes of the fungal plant pathogens Cladosporium fulvum and Dothistroma septosporum reveal adaptation to different hosts and lifestyles but also signatures of common ancestry.</title>
        <authorList>
            <person name="de Wit P.J.G.M."/>
            <person name="van der Burgt A."/>
            <person name="Oekmen B."/>
            <person name="Stergiopoulos I."/>
            <person name="Abd-Elsalam K.A."/>
            <person name="Aerts A.L."/>
            <person name="Bahkali A.H."/>
            <person name="Beenen H.G."/>
            <person name="Chettri P."/>
            <person name="Cox M.P."/>
            <person name="Datema E."/>
            <person name="de Vries R.P."/>
            <person name="Dhillon B."/>
            <person name="Ganley A.R."/>
            <person name="Griffiths S.A."/>
            <person name="Guo Y."/>
            <person name="Hamelin R.C."/>
            <person name="Henrissat B."/>
            <person name="Kabir M.S."/>
            <person name="Jashni M.K."/>
            <person name="Kema G."/>
            <person name="Klaubauf S."/>
            <person name="Lapidus A."/>
            <person name="Levasseur A."/>
            <person name="Lindquist E."/>
            <person name="Mehrabi R."/>
            <person name="Ohm R.A."/>
            <person name="Owen T.J."/>
            <person name="Salamov A."/>
            <person name="Schwelm A."/>
            <person name="Schijlen E."/>
            <person name="Sun H."/>
            <person name="van den Burg H.A."/>
            <person name="van Ham R.C.H.J."/>
            <person name="Zhang S."/>
            <person name="Goodwin S.B."/>
            <person name="Grigoriev I.V."/>
            <person name="Collemare J."/>
            <person name="Bradshaw R.E."/>
        </authorList>
    </citation>
    <scope>NUCLEOTIDE SEQUENCE [LARGE SCALE GENOMIC DNA]</scope>
    <source>
        <strain evidence="3">NZE10 / CBS 128990</strain>
    </source>
</reference>